<dbReference type="PANTHER" id="PTHR45738:SF5">
    <property type="entry name" value="POLYPHOSPHOINOSITIDE PHOSPHATASE"/>
    <property type="match status" value="1"/>
</dbReference>
<comment type="caution">
    <text evidence="2">The sequence shown here is derived from an EMBL/GenBank/DDBJ whole genome shotgun (WGS) entry which is preliminary data.</text>
</comment>
<dbReference type="Proteomes" id="UP000266723">
    <property type="component" value="Unassembled WGS sequence"/>
</dbReference>
<dbReference type="InterPro" id="IPR043573">
    <property type="entry name" value="Fig4-like"/>
</dbReference>
<keyword evidence="1" id="KW-0378">Hydrolase</keyword>
<reference evidence="2 3" key="1">
    <citation type="journal article" date="2020" name="BMC Genomics">
        <title>Intraspecific diversification of the crop wild relative Brassica cretica Lam. using demographic model selection.</title>
        <authorList>
            <person name="Kioukis A."/>
            <person name="Michalopoulou V.A."/>
            <person name="Briers L."/>
            <person name="Pirintsos S."/>
            <person name="Studholme D.J."/>
            <person name="Pavlidis P."/>
            <person name="Sarris P.F."/>
        </authorList>
    </citation>
    <scope>NUCLEOTIDE SEQUENCE [LARGE SCALE GENOMIC DNA]</scope>
    <source>
        <strain evidence="3">cv. PFS-1207/04</strain>
    </source>
</reference>
<organism evidence="2 3">
    <name type="scientific">Brassica cretica</name>
    <name type="common">Mustard</name>
    <dbReference type="NCBI Taxonomy" id="69181"/>
    <lineage>
        <taxon>Eukaryota</taxon>
        <taxon>Viridiplantae</taxon>
        <taxon>Streptophyta</taxon>
        <taxon>Embryophyta</taxon>
        <taxon>Tracheophyta</taxon>
        <taxon>Spermatophyta</taxon>
        <taxon>Magnoliopsida</taxon>
        <taxon>eudicotyledons</taxon>
        <taxon>Gunneridae</taxon>
        <taxon>Pentapetalae</taxon>
        <taxon>rosids</taxon>
        <taxon>malvids</taxon>
        <taxon>Brassicales</taxon>
        <taxon>Brassicaceae</taxon>
        <taxon>Brassiceae</taxon>
        <taxon>Brassica</taxon>
    </lineage>
</organism>
<name>A0ABQ7F3I3_BRACR</name>
<evidence type="ECO:0000256" key="1">
    <source>
        <dbReference type="ARBA" id="ARBA00022801"/>
    </source>
</evidence>
<dbReference type="EMBL" id="QGKV02000297">
    <property type="protein sequence ID" value="KAF3610082.1"/>
    <property type="molecule type" value="Genomic_DNA"/>
</dbReference>
<sequence length="93" mass="10476">MISPETIAGFRDTIQSNRPKKIIYLVGSDRNKRFFRVLKIDRSEPSELHISEDPVVYSPQEIKSLLLQRIAEEGYRSTGGLAIVAKVYGIVGI</sequence>
<dbReference type="PANTHER" id="PTHR45738">
    <property type="entry name" value="POLYPHOSPHOINOSITIDE PHOSPHATASE"/>
    <property type="match status" value="1"/>
</dbReference>
<keyword evidence="3" id="KW-1185">Reference proteome</keyword>
<evidence type="ECO:0000313" key="3">
    <source>
        <dbReference type="Proteomes" id="UP000266723"/>
    </source>
</evidence>
<evidence type="ECO:0000313" key="2">
    <source>
        <dbReference type="EMBL" id="KAF3610082.1"/>
    </source>
</evidence>
<proteinExistence type="predicted"/>
<gene>
    <name evidence="2" type="ORF">DY000_02046205</name>
</gene>
<protein>
    <submittedName>
        <fullName evidence="2">Uncharacterized protein</fullName>
    </submittedName>
</protein>
<accession>A0ABQ7F3I3</accession>